<protein>
    <recommendedName>
        <fullName evidence="3">F-box domain-containing protein</fullName>
    </recommendedName>
</protein>
<evidence type="ECO:0000313" key="1">
    <source>
        <dbReference type="EMBL" id="KAK8887056.1"/>
    </source>
</evidence>
<keyword evidence="2" id="KW-1185">Reference proteome</keyword>
<name>A0ABR2K849_9EUKA</name>
<gene>
    <name evidence="1" type="ORF">M9Y10_038092</name>
</gene>
<reference evidence="1 2" key="1">
    <citation type="submission" date="2024-04" db="EMBL/GenBank/DDBJ databases">
        <title>Tritrichomonas musculus Genome.</title>
        <authorList>
            <person name="Alves-Ferreira E."/>
            <person name="Grigg M."/>
            <person name="Lorenzi H."/>
            <person name="Galac M."/>
        </authorList>
    </citation>
    <scope>NUCLEOTIDE SEQUENCE [LARGE SCALE GENOMIC DNA]</scope>
    <source>
        <strain evidence="1 2">EAF2021</strain>
    </source>
</reference>
<accession>A0ABR2K849</accession>
<sequence>MVSRGRLHELTISHFNFNILPNEIREKAEKIVSEMPLDQFKNTSDKIRYVLNHDLWTLIEPLSDTNKCFFFKCSKTLFSIIINSVRNPKNSQAGRLTKLLTESEQKIREWLEIRAEKHDFPTKHEFKEICVFYLEQQKFDQNFSKNYFNELLRRIAPDYEVRLAKPVDYNRVFLTKKHLEDYFKTFKDIGIERIFPRLIINLDETGFGVPKVVV</sequence>
<evidence type="ECO:0008006" key="3">
    <source>
        <dbReference type="Google" id="ProtNLM"/>
    </source>
</evidence>
<organism evidence="1 2">
    <name type="scientific">Tritrichomonas musculus</name>
    <dbReference type="NCBI Taxonomy" id="1915356"/>
    <lineage>
        <taxon>Eukaryota</taxon>
        <taxon>Metamonada</taxon>
        <taxon>Parabasalia</taxon>
        <taxon>Tritrichomonadida</taxon>
        <taxon>Tritrichomonadidae</taxon>
        <taxon>Tritrichomonas</taxon>
    </lineage>
</organism>
<comment type="caution">
    <text evidence="1">The sequence shown here is derived from an EMBL/GenBank/DDBJ whole genome shotgun (WGS) entry which is preliminary data.</text>
</comment>
<proteinExistence type="predicted"/>
<dbReference type="EMBL" id="JAPFFF010000006">
    <property type="protein sequence ID" value="KAK8887056.1"/>
    <property type="molecule type" value="Genomic_DNA"/>
</dbReference>
<evidence type="ECO:0000313" key="2">
    <source>
        <dbReference type="Proteomes" id="UP001470230"/>
    </source>
</evidence>
<dbReference type="Proteomes" id="UP001470230">
    <property type="component" value="Unassembled WGS sequence"/>
</dbReference>